<dbReference type="GO" id="GO:0005524">
    <property type="term" value="F:ATP binding"/>
    <property type="evidence" value="ECO:0007669"/>
    <property type="project" value="UniProtKB-UniRule"/>
</dbReference>
<organism evidence="13 14">
    <name type="scientific">Methyloceanibacter caenitepidi</name>
    <dbReference type="NCBI Taxonomy" id="1384459"/>
    <lineage>
        <taxon>Bacteria</taxon>
        <taxon>Pseudomonadati</taxon>
        <taxon>Pseudomonadota</taxon>
        <taxon>Alphaproteobacteria</taxon>
        <taxon>Hyphomicrobiales</taxon>
        <taxon>Hyphomicrobiaceae</taxon>
        <taxon>Methyloceanibacter</taxon>
    </lineage>
</organism>
<feature type="active site" evidence="10">
    <location>
        <position position="10"/>
    </location>
</feature>
<sequence length="312" mass="32430">MRIRDIAWAKLNLTLEVLGRREDGFHELRSLVAFVGAGDTLEFASGHYGAPRLVSDETGSQDQSEIFTLDVEGPYADALEGANLILEAAQAARARFPVLSPGRFRLVKTLPVAAGLGGGSADAAAALRLLMQTSDGVVGADDIASLAPELGSDVAVCLRSTPAFMTGRGEIVEPVTGFPQCGVLLVNPGVELATGAVYGALGAAPLKAPPQEAHAPDFGGDFEALIAYAAARGNDLEPAALKLAPEIGGVLSKLQELKGVRLVRLSGSGATCFAVFASPREALWAAILLAEHEPEWWITAGVLGDPKARLSQ</sequence>
<evidence type="ECO:0000256" key="6">
    <source>
        <dbReference type="ARBA" id="ARBA00022777"/>
    </source>
</evidence>
<dbReference type="HAMAP" id="MF_00061">
    <property type="entry name" value="IspE"/>
    <property type="match status" value="1"/>
</dbReference>
<dbReference type="GO" id="GO:0016114">
    <property type="term" value="P:terpenoid biosynthetic process"/>
    <property type="evidence" value="ECO:0007669"/>
    <property type="project" value="UniProtKB-UniRule"/>
</dbReference>
<dbReference type="EMBL" id="AP014648">
    <property type="protein sequence ID" value="BAQ16493.1"/>
    <property type="molecule type" value="Genomic_DNA"/>
</dbReference>
<evidence type="ECO:0000256" key="9">
    <source>
        <dbReference type="ARBA" id="ARBA00032554"/>
    </source>
</evidence>
<dbReference type="EC" id="2.7.1.148" evidence="2 10"/>
<dbReference type="Pfam" id="PF08544">
    <property type="entry name" value="GHMP_kinases_C"/>
    <property type="match status" value="1"/>
</dbReference>
<dbReference type="Gene3D" id="3.30.230.10">
    <property type="match status" value="1"/>
</dbReference>
<feature type="binding site" evidence="10">
    <location>
        <begin position="111"/>
        <end position="121"/>
    </location>
    <ligand>
        <name>ATP</name>
        <dbReference type="ChEBI" id="CHEBI:30616"/>
    </ligand>
</feature>
<dbReference type="Gene3D" id="3.30.70.890">
    <property type="entry name" value="GHMP kinase, C-terminal domain"/>
    <property type="match status" value="1"/>
</dbReference>
<gene>
    <name evidence="10" type="primary">ispE</name>
    <name evidence="13" type="ORF">GL4_1033</name>
</gene>
<dbReference type="NCBIfam" id="NF011202">
    <property type="entry name" value="PRK14608.1"/>
    <property type="match status" value="1"/>
</dbReference>
<dbReference type="InterPro" id="IPR013750">
    <property type="entry name" value="GHMP_kinase_C_dom"/>
</dbReference>
<evidence type="ECO:0000256" key="4">
    <source>
        <dbReference type="ARBA" id="ARBA00022679"/>
    </source>
</evidence>
<dbReference type="PIRSF" id="PIRSF010376">
    <property type="entry name" value="IspE"/>
    <property type="match status" value="1"/>
</dbReference>
<name>A0A0A8K0J3_9HYPH</name>
<evidence type="ECO:0000256" key="1">
    <source>
        <dbReference type="ARBA" id="ARBA00009684"/>
    </source>
</evidence>
<feature type="active site" evidence="10">
    <location>
        <position position="153"/>
    </location>
</feature>
<keyword evidence="7 10" id="KW-0067">ATP-binding</keyword>
<dbReference type="RefSeq" id="WP_045365211.1">
    <property type="nucleotide sequence ID" value="NZ_AP014648.1"/>
</dbReference>
<evidence type="ECO:0000256" key="5">
    <source>
        <dbReference type="ARBA" id="ARBA00022741"/>
    </source>
</evidence>
<evidence type="ECO:0000256" key="8">
    <source>
        <dbReference type="ARBA" id="ARBA00023229"/>
    </source>
</evidence>
<feature type="domain" description="GHMP kinase N-terminal" evidence="11">
    <location>
        <begin position="83"/>
        <end position="158"/>
    </location>
</feature>
<dbReference type="SUPFAM" id="SSF55060">
    <property type="entry name" value="GHMP Kinase, C-terminal domain"/>
    <property type="match status" value="1"/>
</dbReference>
<dbReference type="OrthoDB" id="9809438at2"/>
<dbReference type="Pfam" id="PF00288">
    <property type="entry name" value="GHMP_kinases_N"/>
    <property type="match status" value="1"/>
</dbReference>
<keyword evidence="5 10" id="KW-0547">Nucleotide-binding</keyword>
<comment type="function">
    <text evidence="10">Catalyzes the phosphorylation of the position 2 hydroxy group of 4-diphosphocytidyl-2C-methyl-D-erythritol.</text>
</comment>
<evidence type="ECO:0000256" key="7">
    <source>
        <dbReference type="ARBA" id="ARBA00022840"/>
    </source>
</evidence>
<comment type="pathway">
    <text evidence="10">Isoprenoid biosynthesis; isopentenyl diphosphate biosynthesis via DXP pathway; isopentenyl diphosphate from 1-deoxy-D-xylulose 5-phosphate: step 3/6.</text>
</comment>
<comment type="catalytic activity">
    <reaction evidence="10">
        <text>4-CDP-2-C-methyl-D-erythritol + ATP = 4-CDP-2-C-methyl-D-erythritol 2-phosphate + ADP + H(+)</text>
        <dbReference type="Rhea" id="RHEA:18437"/>
        <dbReference type="ChEBI" id="CHEBI:15378"/>
        <dbReference type="ChEBI" id="CHEBI:30616"/>
        <dbReference type="ChEBI" id="CHEBI:57823"/>
        <dbReference type="ChEBI" id="CHEBI:57919"/>
        <dbReference type="ChEBI" id="CHEBI:456216"/>
        <dbReference type="EC" id="2.7.1.148"/>
    </reaction>
</comment>
<dbReference type="NCBIfam" id="TIGR00154">
    <property type="entry name" value="ispE"/>
    <property type="match status" value="1"/>
</dbReference>
<evidence type="ECO:0000256" key="3">
    <source>
        <dbReference type="ARBA" id="ARBA00017473"/>
    </source>
</evidence>
<keyword evidence="8 10" id="KW-0414">Isoprene biosynthesis</keyword>
<accession>A0A0A8K0J3</accession>
<evidence type="ECO:0000256" key="10">
    <source>
        <dbReference type="HAMAP-Rule" id="MF_00061"/>
    </source>
</evidence>
<proteinExistence type="inferred from homology"/>
<dbReference type="PANTHER" id="PTHR43527:SF2">
    <property type="entry name" value="4-DIPHOSPHOCYTIDYL-2-C-METHYL-D-ERYTHRITOL KINASE, CHLOROPLASTIC"/>
    <property type="match status" value="1"/>
</dbReference>
<dbReference type="KEGG" id="mcg:GL4_1033"/>
<dbReference type="GO" id="GO:0050515">
    <property type="term" value="F:4-(cytidine 5'-diphospho)-2-C-methyl-D-erythritol kinase activity"/>
    <property type="evidence" value="ECO:0007669"/>
    <property type="project" value="UniProtKB-UniRule"/>
</dbReference>
<dbReference type="STRING" id="1384459.GL4_1033"/>
<keyword evidence="6 10" id="KW-0418">Kinase</keyword>
<keyword evidence="14" id="KW-1185">Reference proteome</keyword>
<feature type="domain" description="GHMP kinase C-terminal" evidence="12">
    <location>
        <begin position="221"/>
        <end position="282"/>
    </location>
</feature>
<dbReference type="InterPro" id="IPR014721">
    <property type="entry name" value="Ribsml_uS5_D2-typ_fold_subgr"/>
</dbReference>
<reference evidence="13 14" key="1">
    <citation type="submission" date="2014-09" db="EMBL/GenBank/DDBJ databases">
        <title>Genome sequencing of Methyloceanibacter caenitepidi Gela4.</title>
        <authorList>
            <person name="Takeuchi M."/>
            <person name="Susumu S."/>
            <person name="Kamagata Y."/>
            <person name="Oshima K."/>
            <person name="Hattori M."/>
            <person name="Iwasaki W."/>
        </authorList>
    </citation>
    <scope>NUCLEOTIDE SEQUENCE [LARGE SCALE GENOMIC DNA]</scope>
    <source>
        <strain evidence="13 14">Gela4</strain>
    </source>
</reference>
<dbReference type="UniPathway" id="UPA00056">
    <property type="reaction ID" value="UER00094"/>
</dbReference>
<dbReference type="InterPro" id="IPR036554">
    <property type="entry name" value="GHMP_kinase_C_sf"/>
</dbReference>
<comment type="similarity">
    <text evidence="1 10">Belongs to the GHMP kinase family. IspE subfamily.</text>
</comment>
<dbReference type="GO" id="GO:0019288">
    <property type="term" value="P:isopentenyl diphosphate biosynthetic process, methylerythritol 4-phosphate pathway"/>
    <property type="evidence" value="ECO:0007669"/>
    <property type="project" value="UniProtKB-UniRule"/>
</dbReference>
<evidence type="ECO:0000259" key="12">
    <source>
        <dbReference type="Pfam" id="PF08544"/>
    </source>
</evidence>
<protein>
    <recommendedName>
        <fullName evidence="3 10">4-diphosphocytidyl-2-C-methyl-D-erythritol kinase</fullName>
        <shortName evidence="10">CMK</shortName>
        <ecNumber evidence="2 10">2.7.1.148</ecNumber>
    </recommendedName>
    <alternativeName>
        <fullName evidence="9 10">4-(cytidine-5'-diphospho)-2-C-methyl-D-erythritol kinase</fullName>
    </alternativeName>
</protein>
<dbReference type="SUPFAM" id="SSF54211">
    <property type="entry name" value="Ribosomal protein S5 domain 2-like"/>
    <property type="match status" value="1"/>
</dbReference>
<evidence type="ECO:0000313" key="13">
    <source>
        <dbReference type="EMBL" id="BAQ16493.1"/>
    </source>
</evidence>
<keyword evidence="4 10" id="KW-0808">Transferase</keyword>
<dbReference type="InterPro" id="IPR020568">
    <property type="entry name" value="Ribosomal_Su5_D2-typ_SF"/>
</dbReference>
<dbReference type="AlphaFoldDB" id="A0A0A8K0J3"/>
<dbReference type="InterPro" id="IPR006204">
    <property type="entry name" value="GHMP_kinase_N_dom"/>
</dbReference>
<dbReference type="InterPro" id="IPR004424">
    <property type="entry name" value="IspE"/>
</dbReference>
<dbReference type="HOGENOM" id="CLU_053057_1_0_5"/>
<evidence type="ECO:0000313" key="14">
    <source>
        <dbReference type="Proteomes" id="UP000031643"/>
    </source>
</evidence>
<evidence type="ECO:0000256" key="2">
    <source>
        <dbReference type="ARBA" id="ARBA00012052"/>
    </source>
</evidence>
<dbReference type="Proteomes" id="UP000031643">
    <property type="component" value="Chromosome"/>
</dbReference>
<evidence type="ECO:0000259" key="11">
    <source>
        <dbReference type="Pfam" id="PF00288"/>
    </source>
</evidence>
<dbReference type="PANTHER" id="PTHR43527">
    <property type="entry name" value="4-DIPHOSPHOCYTIDYL-2-C-METHYL-D-ERYTHRITOL KINASE, CHLOROPLASTIC"/>
    <property type="match status" value="1"/>
</dbReference>